<dbReference type="InterPro" id="IPR011083">
    <property type="entry name" value="Phage_tail_collar_dom"/>
</dbReference>
<dbReference type="Pfam" id="PF07484">
    <property type="entry name" value="Collar"/>
    <property type="match status" value="1"/>
</dbReference>
<reference evidence="4" key="1">
    <citation type="submission" date="2017-06" db="EMBL/GenBank/DDBJ databases">
        <authorList>
            <person name="Varghese N."/>
            <person name="Submissions S."/>
        </authorList>
    </citation>
    <scope>NUCLEOTIDE SEQUENCE [LARGE SCALE GENOMIC DNA]</scope>
    <source>
        <strain evidence="4">DSM 27993</strain>
    </source>
</reference>
<gene>
    <name evidence="3" type="ORF">SAMN04488111_3060</name>
</gene>
<feature type="domain" description="Phage tail collar" evidence="2">
    <location>
        <begin position="6"/>
        <end position="62"/>
    </location>
</feature>
<dbReference type="OrthoDB" id="9810174at2"/>
<evidence type="ECO:0000259" key="2">
    <source>
        <dbReference type="Pfam" id="PF07484"/>
    </source>
</evidence>
<sequence>MEPYIGDIIMFGSNFAPRGWAFCNGQLMPIAQNTALFSIIGTTYGGDGRTTFALPDLRSRAPMHTGHGPGLTSRRLGQRGGTETNTLNITQMPSHNHGLKAGEEGNTDDPNGNFIAGSGTQAFGTTSDVNMNNAAVSNTGSSQPINNIQPFQCVNFIISLDGQYPSRS</sequence>
<dbReference type="SUPFAM" id="SSF88874">
    <property type="entry name" value="Receptor-binding domain of short tail fibre protein gp12"/>
    <property type="match status" value="1"/>
</dbReference>
<name>A0A238Z4Y3_9FLAO</name>
<dbReference type="Gene3D" id="3.90.1340.10">
    <property type="entry name" value="Phage tail collar domain"/>
    <property type="match status" value="1"/>
</dbReference>
<keyword evidence="4" id="KW-1185">Reference proteome</keyword>
<dbReference type="RefSeq" id="WP_089379328.1">
    <property type="nucleotide sequence ID" value="NZ_FZNX01000006.1"/>
</dbReference>
<feature type="region of interest" description="Disordered" evidence="1">
    <location>
        <begin position="59"/>
        <end position="120"/>
    </location>
</feature>
<feature type="compositionally biased region" description="Polar residues" evidence="1">
    <location>
        <begin position="81"/>
        <end position="94"/>
    </location>
</feature>
<evidence type="ECO:0000256" key="1">
    <source>
        <dbReference type="SAM" id="MobiDB-lite"/>
    </source>
</evidence>
<proteinExistence type="predicted"/>
<evidence type="ECO:0000313" key="4">
    <source>
        <dbReference type="Proteomes" id="UP000198412"/>
    </source>
</evidence>
<dbReference type="Proteomes" id="UP000198412">
    <property type="component" value="Unassembled WGS sequence"/>
</dbReference>
<dbReference type="AlphaFoldDB" id="A0A238Z4Y3"/>
<protein>
    <submittedName>
        <fullName evidence="3">Microcystin-dependent protein</fullName>
    </submittedName>
</protein>
<organism evidence="3 4">
    <name type="scientific">Lutibacter flavus</name>
    <dbReference type="NCBI Taxonomy" id="691689"/>
    <lineage>
        <taxon>Bacteria</taxon>
        <taxon>Pseudomonadati</taxon>
        <taxon>Bacteroidota</taxon>
        <taxon>Flavobacteriia</taxon>
        <taxon>Flavobacteriales</taxon>
        <taxon>Flavobacteriaceae</taxon>
        <taxon>Lutibacter</taxon>
    </lineage>
</organism>
<evidence type="ECO:0000313" key="3">
    <source>
        <dbReference type="EMBL" id="SNR78350.1"/>
    </source>
</evidence>
<dbReference type="EMBL" id="FZNX01000006">
    <property type="protein sequence ID" value="SNR78350.1"/>
    <property type="molecule type" value="Genomic_DNA"/>
</dbReference>
<dbReference type="InterPro" id="IPR037053">
    <property type="entry name" value="Phage_tail_collar_dom_sf"/>
</dbReference>
<accession>A0A238Z4Y3</accession>